<evidence type="ECO:0000256" key="1">
    <source>
        <dbReference type="ARBA" id="ARBA00005489"/>
    </source>
</evidence>
<dbReference type="AlphaFoldDB" id="A0A8S3Z4W7"/>
<dbReference type="OrthoDB" id="5965452at2759"/>
<feature type="compositionally biased region" description="Basic and acidic residues" evidence="2">
    <location>
        <begin position="35"/>
        <end position="47"/>
    </location>
</feature>
<evidence type="ECO:0000313" key="4">
    <source>
        <dbReference type="Proteomes" id="UP000678393"/>
    </source>
</evidence>
<keyword evidence="4" id="KW-1185">Reference proteome</keyword>
<dbReference type="Proteomes" id="UP000678393">
    <property type="component" value="Unassembled WGS sequence"/>
</dbReference>
<feature type="region of interest" description="Disordered" evidence="2">
    <location>
        <begin position="33"/>
        <end position="60"/>
    </location>
</feature>
<sequence>MATQIRSKQPRPLSIITESSLDDCIDSVFQTESANDGKESCDLDKHSQPRPPRRKSVAPLEHPVDALDQCNRHTEDCSLRDNSVNSGTECTSEKSIHCQKNDRTTATLELCRFPGDTVVSVQNVSSIQKKLFSANDATKMRLQDQSLAAQFLKIRHQMVELRLAVECQNYMELLDGAQEDIEEERELSRMVDIPSELLSPHYSLLHVGLTKMNFSSRRFSTC</sequence>
<comment type="caution">
    <text evidence="3">The sequence shown here is derived from an EMBL/GenBank/DDBJ whole genome shotgun (WGS) entry which is preliminary data.</text>
</comment>
<comment type="similarity">
    <text evidence="1">Belongs to the FAM167 (SEC) family.</text>
</comment>
<accession>A0A8S3Z4W7</accession>
<protein>
    <submittedName>
        <fullName evidence="3">Uncharacterized protein</fullName>
    </submittedName>
</protein>
<evidence type="ECO:0000256" key="2">
    <source>
        <dbReference type="SAM" id="MobiDB-lite"/>
    </source>
</evidence>
<reference evidence="3" key="1">
    <citation type="submission" date="2021-04" db="EMBL/GenBank/DDBJ databases">
        <authorList>
            <consortium name="Molecular Ecology Group"/>
        </authorList>
    </citation>
    <scope>NUCLEOTIDE SEQUENCE</scope>
</reference>
<dbReference type="InterPro" id="IPR051771">
    <property type="entry name" value="FAM167_domain"/>
</dbReference>
<name>A0A8S3Z4W7_9EUPU</name>
<dbReference type="Pfam" id="PF11652">
    <property type="entry name" value="FAM167"/>
    <property type="match status" value="1"/>
</dbReference>
<proteinExistence type="inferred from homology"/>
<dbReference type="InterPro" id="IPR024280">
    <property type="entry name" value="FAM167"/>
</dbReference>
<dbReference type="PANTHER" id="PTHR32289:SF1">
    <property type="entry name" value="PROTEIN FAM167A-LIKE"/>
    <property type="match status" value="1"/>
</dbReference>
<gene>
    <name evidence="3" type="ORF">CUNI_LOCUS10115</name>
</gene>
<dbReference type="EMBL" id="CAJHNH020001803">
    <property type="protein sequence ID" value="CAG5124557.1"/>
    <property type="molecule type" value="Genomic_DNA"/>
</dbReference>
<dbReference type="PANTHER" id="PTHR32289">
    <property type="entry name" value="PROTEIN FAM167A"/>
    <property type="match status" value="1"/>
</dbReference>
<organism evidence="3 4">
    <name type="scientific">Candidula unifasciata</name>
    <dbReference type="NCBI Taxonomy" id="100452"/>
    <lineage>
        <taxon>Eukaryota</taxon>
        <taxon>Metazoa</taxon>
        <taxon>Spiralia</taxon>
        <taxon>Lophotrochozoa</taxon>
        <taxon>Mollusca</taxon>
        <taxon>Gastropoda</taxon>
        <taxon>Heterobranchia</taxon>
        <taxon>Euthyneura</taxon>
        <taxon>Panpulmonata</taxon>
        <taxon>Eupulmonata</taxon>
        <taxon>Stylommatophora</taxon>
        <taxon>Helicina</taxon>
        <taxon>Helicoidea</taxon>
        <taxon>Geomitridae</taxon>
        <taxon>Candidula</taxon>
    </lineage>
</organism>
<evidence type="ECO:0000313" key="3">
    <source>
        <dbReference type="EMBL" id="CAG5124557.1"/>
    </source>
</evidence>